<keyword evidence="3" id="KW-1185">Reference proteome</keyword>
<dbReference type="Gene3D" id="1.10.3210.10">
    <property type="entry name" value="Hypothetical protein af1432"/>
    <property type="match status" value="1"/>
</dbReference>
<dbReference type="PANTHER" id="PTHR35569:SF1">
    <property type="entry name" value="CYANAMIDE HYDRATASE DDI2-RELATED"/>
    <property type="match status" value="1"/>
</dbReference>
<dbReference type="InterPro" id="IPR006674">
    <property type="entry name" value="HD_domain"/>
</dbReference>
<protein>
    <submittedName>
        <fullName evidence="2">HD domain-containing protein</fullName>
    </submittedName>
</protein>
<gene>
    <name evidence="2" type="ORF">KSB_87820</name>
</gene>
<evidence type="ECO:0000259" key="1">
    <source>
        <dbReference type="Pfam" id="PF01966"/>
    </source>
</evidence>
<comment type="caution">
    <text evidence="2">The sequence shown here is derived from an EMBL/GenBank/DDBJ whole genome shotgun (WGS) entry which is preliminary data.</text>
</comment>
<proteinExistence type="predicted"/>
<dbReference type="SUPFAM" id="SSF109604">
    <property type="entry name" value="HD-domain/PDEase-like"/>
    <property type="match status" value="1"/>
</dbReference>
<dbReference type="Proteomes" id="UP000654345">
    <property type="component" value="Unassembled WGS sequence"/>
</dbReference>
<accession>A0ABQ3V5R2</accession>
<dbReference type="PANTHER" id="PTHR35569">
    <property type="entry name" value="CYANAMIDE HYDRATASE DDI2-RELATED"/>
    <property type="match status" value="1"/>
</dbReference>
<dbReference type="EMBL" id="BNJG01000005">
    <property type="protein sequence ID" value="GHO60307.1"/>
    <property type="molecule type" value="Genomic_DNA"/>
</dbReference>
<reference evidence="2 3" key="1">
    <citation type="journal article" date="2021" name="Int. J. Syst. Evol. Microbiol.">
        <title>Reticulibacter mediterranei gen. nov., sp. nov., within the new family Reticulibacteraceae fam. nov., and Ktedonospora formicarum gen. nov., sp. nov., Ktedonobacter robiniae sp. nov., Dictyobacter formicarum sp. nov. and Dictyobacter arantiisoli sp. nov., belonging to the class Ktedonobacteria.</title>
        <authorList>
            <person name="Yabe S."/>
            <person name="Zheng Y."/>
            <person name="Wang C.M."/>
            <person name="Sakai Y."/>
            <person name="Abe K."/>
            <person name="Yokota A."/>
            <person name="Donadio S."/>
            <person name="Cavaletti L."/>
            <person name="Monciardini P."/>
        </authorList>
    </citation>
    <scope>NUCLEOTIDE SEQUENCE [LARGE SCALE GENOMIC DNA]</scope>
    <source>
        <strain evidence="2 3">SOSP1-30</strain>
    </source>
</reference>
<sequence>MQSVSELHKESNTMPKTIAGIAIPDSSLANEAAELLREHGTPLLWNHSHRVYLFGALQGHQTGMRYDPELLYISALFHDLGLTEKYRSQDKRFEVDGANAARDFLASHGIPHASIQLVWDAIALHTTIGVAQYKEPVVALVNAGVGLDVIGEGYEDLAEEVRGQVVAAFPRDGFKHKILHAFLEGFAHKPETTFGNIKSDVCERFLPGYKRPNFCDYVLQSPWNE</sequence>
<evidence type="ECO:0000313" key="3">
    <source>
        <dbReference type="Proteomes" id="UP000654345"/>
    </source>
</evidence>
<feature type="domain" description="HD" evidence="1">
    <location>
        <begin position="45"/>
        <end position="131"/>
    </location>
</feature>
<dbReference type="InterPro" id="IPR003607">
    <property type="entry name" value="HD/PDEase_dom"/>
</dbReference>
<name>A0ABQ3V5R2_9CHLR</name>
<evidence type="ECO:0000313" key="2">
    <source>
        <dbReference type="EMBL" id="GHO60307.1"/>
    </source>
</evidence>
<dbReference type="CDD" id="cd00077">
    <property type="entry name" value="HDc"/>
    <property type="match status" value="1"/>
</dbReference>
<organism evidence="2 3">
    <name type="scientific">Ktedonobacter robiniae</name>
    <dbReference type="NCBI Taxonomy" id="2778365"/>
    <lineage>
        <taxon>Bacteria</taxon>
        <taxon>Bacillati</taxon>
        <taxon>Chloroflexota</taxon>
        <taxon>Ktedonobacteria</taxon>
        <taxon>Ktedonobacterales</taxon>
        <taxon>Ktedonobacteraceae</taxon>
        <taxon>Ktedonobacter</taxon>
    </lineage>
</organism>
<dbReference type="Pfam" id="PF01966">
    <property type="entry name" value="HD"/>
    <property type="match status" value="1"/>
</dbReference>